<dbReference type="PIRSF" id="PIRSF005353">
    <property type="entry name" value="PbuG"/>
    <property type="match status" value="1"/>
</dbReference>
<dbReference type="InterPro" id="IPR045018">
    <property type="entry name" value="Azg-like"/>
</dbReference>
<evidence type="ECO:0000313" key="10">
    <source>
        <dbReference type="EMBL" id="MTH30252.1"/>
    </source>
</evidence>
<feature type="transmembrane region" description="Helical" evidence="9">
    <location>
        <begin position="387"/>
        <end position="413"/>
    </location>
</feature>
<feature type="transmembrane region" description="Helical" evidence="9">
    <location>
        <begin position="328"/>
        <end position="350"/>
    </location>
</feature>
<feature type="transmembrane region" description="Helical" evidence="9">
    <location>
        <begin position="138"/>
        <end position="158"/>
    </location>
</feature>
<evidence type="ECO:0000256" key="2">
    <source>
        <dbReference type="ARBA" id="ARBA00005697"/>
    </source>
</evidence>
<dbReference type="EMBL" id="WMJY01000021">
    <property type="protein sequence ID" value="MTH30252.1"/>
    <property type="molecule type" value="Genomic_DNA"/>
</dbReference>
<dbReference type="PANTHER" id="PTHR43337:SF1">
    <property type="entry name" value="XANTHINE_URACIL PERMEASE C887.17-RELATED"/>
    <property type="match status" value="1"/>
</dbReference>
<dbReference type="RefSeq" id="WP_155036237.1">
    <property type="nucleotide sequence ID" value="NZ_JBHTIG010000010.1"/>
</dbReference>
<keyword evidence="7 8" id="KW-0472">Membrane</keyword>
<keyword evidence="4 8" id="KW-1003">Cell membrane</keyword>
<keyword evidence="11" id="KW-1185">Reference proteome</keyword>
<protein>
    <submittedName>
        <fullName evidence="10">NCS2 family permease</fullName>
    </submittedName>
</protein>
<comment type="caution">
    <text evidence="10">The sequence shown here is derived from an EMBL/GenBank/DDBJ whole genome shotgun (WGS) entry which is preliminary data.</text>
</comment>
<feature type="transmembrane region" description="Helical" evidence="9">
    <location>
        <begin position="51"/>
        <end position="71"/>
    </location>
</feature>
<feature type="transmembrane region" description="Helical" evidence="9">
    <location>
        <begin position="21"/>
        <end position="39"/>
    </location>
</feature>
<dbReference type="GO" id="GO:0005345">
    <property type="term" value="F:purine nucleobase transmembrane transporter activity"/>
    <property type="evidence" value="ECO:0007669"/>
    <property type="project" value="TreeGrafter"/>
</dbReference>
<feature type="transmembrane region" description="Helical" evidence="9">
    <location>
        <begin position="197"/>
        <end position="216"/>
    </location>
</feature>
<keyword evidence="5 8" id="KW-0812">Transmembrane</keyword>
<dbReference type="Proteomes" id="UP000488936">
    <property type="component" value="Unassembled WGS sequence"/>
</dbReference>
<comment type="subcellular location">
    <subcellularLocation>
        <location evidence="1 8">Cell membrane</location>
        <topology evidence="1 8">Multi-pass membrane protein</topology>
    </subcellularLocation>
</comment>
<keyword evidence="6 8" id="KW-1133">Transmembrane helix</keyword>
<feature type="transmembrane region" description="Helical" evidence="9">
    <location>
        <begin position="425"/>
        <end position="446"/>
    </location>
</feature>
<evidence type="ECO:0000256" key="4">
    <source>
        <dbReference type="ARBA" id="ARBA00022475"/>
    </source>
</evidence>
<evidence type="ECO:0000313" key="11">
    <source>
        <dbReference type="Proteomes" id="UP000488936"/>
    </source>
</evidence>
<evidence type="ECO:0000256" key="7">
    <source>
        <dbReference type="ARBA" id="ARBA00023136"/>
    </source>
</evidence>
<keyword evidence="3 8" id="KW-0813">Transport</keyword>
<accession>A0A7K1GMW5</accession>
<evidence type="ECO:0000256" key="3">
    <source>
        <dbReference type="ARBA" id="ARBA00022448"/>
    </source>
</evidence>
<gene>
    <name evidence="10" type="ORF">GJV77_10120</name>
</gene>
<dbReference type="OrthoDB" id="9808458at2"/>
<evidence type="ECO:0000256" key="1">
    <source>
        <dbReference type="ARBA" id="ARBA00004651"/>
    </source>
</evidence>
<dbReference type="GO" id="GO:0005886">
    <property type="term" value="C:plasma membrane"/>
    <property type="evidence" value="ECO:0007669"/>
    <property type="project" value="UniProtKB-SubCell"/>
</dbReference>
<dbReference type="InterPro" id="IPR006043">
    <property type="entry name" value="NCS2"/>
</dbReference>
<dbReference type="InterPro" id="IPR026033">
    <property type="entry name" value="Azg-like_bact_archaea"/>
</dbReference>
<organism evidence="10 11">
    <name type="scientific">Myroides pelagicus</name>
    <dbReference type="NCBI Taxonomy" id="270914"/>
    <lineage>
        <taxon>Bacteria</taxon>
        <taxon>Pseudomonadati</taxon>
        <taxon>Bacteroidota</taxon>
        <taxon>Flavobacteriia</taxon>
        <taxon>Flavobacteriales</taxon>
        <taxon>Flavobacteriaceae</taxon>
        <taxon>Myroides</taxon>
    </lineage>
</organism>
<evidence type="ECO:0000256" key="6">
    <source>
        <dbReference type="ARBA" id="ARBA00022989"/>
    </source>
</evidence>
<name>A0A7K1GMW5_9FLAO</name>
<evidence type="ECO:0000256" key="5">
    <source>
        <dbReference type="ARBA" id="ARBA00022692"/>
    </source>
</evidence>
<evidence type="ECO:0000256" key="9">
    <source>
        <dbReference type="SAM" id="Phobius"/>
    </source>
</evidence>
<sequence length="447" mass="47866">MKRFLEDYFQLSSHGTTIKKEFVAGIITFLTMSYILVVNPNILADAGMDRSALFTTTALATVFATLLMGFYAKLPIAQAPGMGLNSFFAYSVVLTLGYSWQFALTAVFIEGIIFLLLTFFNVRELIVRSIPKVLKEAIPAGIGLFITLIGLKSAGIVVGDPNTLVRLGDFSQHTVWITLLGLVVTGILLIRNVNGAILFGILAATIFGVILGDVALPNRVVDLPPSIEPIFGQAIKPMFTTEGWNQILSIDMVVVVFTFLFVNLFDTVGTLIGVISKTNLADKDGNFPQMKKALFTDAMGTTVGSILGTSSITSYVESASGVASGGRTGLTAVSVALMFALALFLGPIFLMIPPAATAPALIVVGLFMITSVSNINFNNLSDGLPAFLTIVFMPFTYSIAEGIVFGILSFTLLKLGAKQHKDITPTVYVLAILFLIKIILDAMSLAK</sequence>
<feature type="transmembrane region" description="Helical" evidence="9">
    <location>
        <begin position="247"/>
        <end position="274"/>
    </location>
</feature>
<feature type="transmembrane region" description="Helical" evidence="9">
    <location>
        <begin position="106"/>
        <end position="126"/>
    </location>
</feature>
<reference evidence="10 11" key="1">
    <citation type="journal article" date="2006" name="Int. J. Syst. Evol. Microbiol.">
        <title>Myroides pelagicus sp. nov., isolated from seawater in Thailand.</title>
        <authorList>
            <person name="Yoon J."/>
            <person name="Maneerat S."/>
            <person name="Kawai F."/>
            <person name="Yokota A."/>
        </authorList>
    </citation>
    <scope>NUCLEOTIDE SEQUENCE [LARGE SCALE GENOMIC DNA]</scope>
    <source>
        <strain evidence="10 11">SM1T</strain>
    </source>
</reference>
<feature type="transmembrane region" description="Helical" evidence="9">
    <location>
        <begin position="357"/>
        <end position="375"/>
    </location>
</feature>
<dbReference type="AlphaFoldDB" id="A0A7K1GMW5"/>
<evidence type="ECO:0000256" key="8">
    <source>
        <dbReference type="PIRNR" id="PIRNR005353"/>
    </source>
</evidence>
<proteinExistence type="inferred from homology"/>
<dbReference type="PANTHER" id="PTHR43337">
    <property type="entry name" value="XANTHINE/URACIL PERMEASE C887.17-RELATED"/>
    <property type="match status" value="1"/>
</dbReference>
<dbReference type="Pfam" id="PF00860">
    <property type="entry name" value="Xan_ur_permease"/>
    <property type="match status" value="1"/>
</dbReference>
<feature type="transmembrane region" description="Helical" evidence="9">
    <location>
        <begin position="170"/>
        <end position="190"/>
    </location>
</feature>
<comment type="similarity">
    <text evidence="2 8">Belongs to the nucleobase:cation symporter-2 (NCS2) (TC 2.A.40) family. Azg-like subfamily.</text>
</comment>